<name>A0AAE7CP84_STRAT</name>
<accession>A0AAE7CP84</accession>
<evidence type="ECO:0000313" key="2">
    <source>
        <dbReference type="EMBL" id="QIT48154.1"/>
    </source>
</evidence>
<organism evidence="2 3">
    <name type="scientific">Streptomyces antibioticus</name>
    <dbReference type="NCBI Taxonomy" id="1890"/>
    <lineage>
        <taxon>Bacteria</taxon>
        <taxon>Bacillati</taxon>
        <taxon>Actinomycetota</taxon>
        <taxon>Actinomycetes</taxon>
        <taxon>Kitasatosporales</taxon>
        <taxon>Streptomycetaceae</taxon>
        <taxon>Streptomyces</taxon>
    </lineage>
</organism>
<dbReference type="AlphaFoldDB" id="A0AAE7CP84"/>
<reference evidence="2 3" key="1">
    <citation type="submission" date="2020-03" db="EMBL/GenBank/DDBJ databases">
        <title>Is there a link between lipid content and antibiotic production in Streptomyces?</title>
        <authorList>
            <person name="David M."/>
            <person name="Lejeune C."/>
            <person name="Abreu S."/>
            <person name="Thibessard A."/>
            <person name="Leblond P."/>
            <person name="Chaminade P."/>
            <person name="Virolle M.-J."/>
        </authorList>
    </citation>
    <scope>NUCLEOTIDE SEQUENCE [LARGE SCALE GENOMIC DNA]</scope>
    <source>
        <strain evidence="2 3">DSM 41481</strain>
    </source>
</reference>
<feature type="region of interest" description="Disordered" evidence="1">
    <location>
        <begin position="1"/>
        <end position="26"/>
    </location>
</feature>
<evidence type="ECO:0000256" key="1">
    <source>
        <dbReference type="SAM" id="MobiDB-lite"/>
    </source>
</evidence>
<gene>
    <name evidence="2" type="ORF">HCX60_35310</name>
</gene>
<evidence type="ECO:0000313" key="3">
    <source>
        <dbReference type="Proteomes" id="UP000502504"/>
    </source>
</evidence>
<dbReference type="Gene3D" id="1.25.10.10">
    <property type="entry name" value="Leucine-rich Repeat Variant"/>
    <property type="match status" value="1"/>
</dbReference>
<dbReference type="InterPro" id="IPR016024">
    <property type="entry name" value="ARM-type_fold"/>
</dbReference>
<feature type="compositionally biased region" description="Basic and acidic residues" evidence="1">
    <location>
        <begin position="1"/>
        <end position="11"/>
    </location>
</feature>
<dbReference type="InterPro" id="IPR011989">
    <property type="entry name" value="ARM-like"/>
</dbReference>
<protein>
    <submittedName>
        <fullName evidence="2">Uncharacterized protein</fullName>
    </submittedName>
</protein>
<dbReference type="SUPFAM" id="SSF48371">
    <property type="entry name" value="ARM repeat"/>
    <property type="match status" value="1"/>
</dbReference>
<sequence length="244" mass="26086">MSSDGRGDDIPRVGQQPGPDGPDQDVFSPLGIREFGFAGAFGELGAAFLGALRATGAVGESAEAEYQRALDVVRGYPAEDVDRLARSGWEELPEEAYLDRWALVQVLTDLRLAGTADALAAVVATPVPPERYPEGAHRYSTVGQETVIRTTAVEGLARLAADGSTGALDTLVRHVDDDRRGVRAACVLALRELAAPVDLPGLIRSEDADLLEVRRYDVRDVPQVTRVDHIRYPGAGADVRPPPP</sequence>
<dbReference type="RefSeq" id="WP_078636389.1">
    <property type="nucleotide sequence ID" value="NZ_CM007717.1"/>
</dbReference>
<proteinExistence type="predicted"/>
<dbReference type="Proteomes" id="UP000502504">
    <property type="component" value="Chromosome"/>
</dbReference>
<dbReference type="EMBL" id="CP050692">
    <property type="protein sequence ID" value="QIT48154.1"/>
    <property type="molecule type" value="Genomic_DNA"/>
</dbReference>